<keyword evidence="6 8" id="KW-0067">ATP-binding</keyword>
<sequence>MVQPPDAKLYEGKAKILYATTDPRILVQEFKDDLTAFNAQKKGTFFGKGALNCQISAVLFELLASRGVPVHFRSLETPRRMLIDRLEMVPLEVVVRNRVAGSLAKRLGIPEGEELSFPVVEWYYKRDDLGDPMVNRDHIRVLKLASDAVLDKIREIALKTNEILLPFYRERGILLVDMKLEFGWNPAGDLVLGDEIDGDTSRLWEAETGVRLDKDLFRMDLGSVKEGYEKIYEKVVGHANES</sequence>
<dbReference type="Proteomes" id="UP000009374">
    <property type="component" value="Unassembled WGS sequence"/>
</dbReference>
<dbReference type="AlphaFoldDB" id="C6I122"/>
<evidence type="ECO:0000256" key="4">
    <source>
        <dbReference type="ARBA" id="ARBA00022741"/>
    </source>
</evidence>
<accession>C6I122</accession>
<evidence type="ECO:0000256" key="6">
    <source>
        <dbReference type="ARBA" id="ARBA00022840"/>
    </source>
</evidence>
<keyword evidence="3 8" id="KW-0436">Ligase</keyword>
<comment type="pathway">
    <text evidence="1 8">Purine metabolism; IMP biosynthesis via de novo pathway; 5-amino-1-(5-phospho-D-ribosyl)imidazole-4-carboxamide from 5-amino-1-(5-phospho-D-ribosyl)imidazole-4-carboxylate: step 1/2.</text>
</comment>
<keyword evidence="5 8" id="KW-0658">Purine biosynthesis</keyword>
<dbReference type="SUPFAM" id="SSF56104">
    <property type="entry name" value="SAICAR synthase-like"/>
    <property type="match status" value="1"/>
</dbReference>
<dbReference type="GO" id="GO:0005524">
    <property type="term" value="F:ATP binding"/>
    <property type="evidence" value="ECO:0007669"/>
    <property type="project" value="UniProtKB-KW"/>
</dbReference>
<proteinExistence type="inferred from homology"/>
<evidence type="ECO:0000256" key="2">
    <source>
        <dbReference type="ARBA" id="ARBA00010190"/>
    </source>
</evidence>
<dbReference type="PANTHER" id="PTHR43599">
    <property type="entry name" value="MULTIFUNCTIONAL PROTEIN ADE2"/>
    <property type="match status" value="1"/>
</dbReference>
<evidence type="ECO:0000256" key="8">
    <source>
        <dbReference type="HAMAP-Rule" id="MF_00137"/>
    </source>
</evidence>
<feature type="domain" description="SAICAR synthetase/ADE2 N-terminal" evidence="9">
    <location>
        <begin position="8"/>
        <end position="234"/>
    </location>
</feature>
<evidence type="ECO:0000256" key="5">
    <source>
        <dbReference type="ARBA" id="ARBA00022755"/>
    </source>
</evidence>
<gene>
    <name evidence="8" type="primary">purC</name>
    <name evidence="10" type="ORF">UBAL3_96150015</name>
</gene>
<dbReference type="InterPro" id="IPR028923">
    <property type="entry name" value="SAICAR_synt/ADE2_N"/>
</dbReference>
<organism evidence="10 11">
    <name type="scientific">Leptospirillum ferrodiazotrophum</name>
    <dbReference type="NCBI Taxonomy" id="412449"/>
    <lineage>
        <taxon>Bacteria</taxon>
        <taxon>Pseudomonadati</taxon>
        <taxon>Nitrospirota</taxon>
        <taxon>Nitrospiria</taxon>
        <taxon>Nitrospirales</taxon>
        <taxon>Nitrospiraceae</taxon>
        <taxon>Leptospirillum</taxon>
    </lineage>
</organism>
<evidence type="ECO:0000313" key="11">
    <source>
        <dbReference type="Proteomes" id="UP000009374"/>
    </source>
</evidence>
<dbReference type="PANTHER" id="PTHR43599:SF3">
    <property type="entry name" value="SI:DKEY-6E2.2"/>
    <property type="match status" value="1"/>
</dbReference>
<dbReference type="HAMAP" id="MF_00137">
    <property type="entry name" value="SAICAR_synth"/>
    <property type="match status" value="1"/>
</dbReference>
<comment type="similarity">
    <text evidence="2 8">Belongs to the SAICAR synthetase family.</text>
</comment>
<dbReference type="Pfam" id="PF01259">
    <property type="entry name" value="SAICAR_synt"/>
    <property type="match status" value="1"/>
</dbReference>
<protein>
    <recommendedName>
        <fullName evidence="8">Phosphoribosylaminoimidazole-succinocarboxamide synthase</fullName>
        <ecNumber evidence="8">6.3.2.6</ecNumber>
    </recommendedName>
    <alternativeName>
        <fullName evidence="8">SAICAR synthetase</fullName>
    </alternativeName>
</protein>
<name>C6I122_9BACT</name>
<dbReference type="PROSITE" id="PS01057">
    <property type="entry name" value="SAICAR_SYNTHETASE_1"/>
    <property type="match status" value="1"/>
</dbReference>
<dbReference type="NCBIfam" id="TIGR00081">
    <property type="entry name" value="purC"/>
    <property type="match status" value="1"/>
</dbReference>
<keyword evidence="11" id="KW-1185">Reference proteome</keyword>
<evidence type="ECO:0000313" key="10">
    <source>
        <dbReference type="EMBL" id="EES51450.1"/>
    </source>
</evidence>
<dbReference type="Gene3D" id="3.30.200.20">
    <property type="entry name" value="Phosphorylase Kinase, domain 1"/>
    <property type="match status" value="1"/>
</dbReference>
<dbReference type="InterPro" id="IPR018236">
    <property type="entry name" value="SAICAR_synthetase_CS"/>
</dbReference>
<dbReference type="GO" id="GO:0004639">
    <property type="term" value="F:phosphoribosylaminoimidazolesuccinocarboxamide synthase activity"/>
    <property type="evidence" value="ECO:0007669"/>
    <property type="project" value="UniProtKB-UniRule"/>
</dbReference>
<evidence type="ECO:0000259" key="9">
    <source>
        <dbReference type="Pfam" id="PF01259"/>
    </source>
</evidence>
<reference evidence="10 11" key="1">
    <citation type="journal article" date="2009" name="Appl. Environ. Microbiol.">
        <title>Community genomic and proteomic analyses of chemoautotrophic iron-oxidizing "Leptospirillum rubarum" (Group II) and "Leptospirillum ferrodiazotrophum" (Group III) bacteria in acid mine drainage biofilms.</title>
        <authorList>
            <person name="Goltsman D.S."/>
            <person name="Denef V.J."/>
            <person name="Singer S.W."/>
            <person name="VerBerkmoes N.C."/>
            <person name="Lefsrud M."/>
            <person name="Mueller R.S."/>
            <person name="Dick G.J."/>
            <person name="Sun C.L."/>
            <person name="Wheeler K.E."/>
            <person name="Zemla A."/>
            <person name="Baker B.J."/>
            <person name="Hauser L."/>
            <person name="Land M."/>
            <person name="Shah M.B."/>
            <person name="Thelen M.P."/>
            <person name="Hettich R.L."/>
            <person name="Banfield J.F."/>
        </authorList>
    </citation>
    <scope>NUCLEOTIDE SEQUENCE [LARGE SCALE GENOMIC DNA]</scope>
</reference>
<comment type="catalytic activity">
    <reaction evidence="7 8">
        <text>5-amino-1-(5-phospho-D-ribosyl)imidazole-4-carboxylate + L-aspartate + ATP = (2S)-2-[5-amino-1-(5-phospho-beta-D-ribosyl)imidazole-4-carboxamido]succinate + ADP + phosphate + 2 H(+)</text>
        <dbReference type="Rhea" id="RHEA:22628"/>
        <dbReference type="ChEBI" id="CHEBI:15378"/>
        <dbReference type="ChEBI" id="CHEBI:29991"/>
        <dbReference type="ChEBI" id="CHEBI:30616"/>
        <dbReference type="ChEBI" id="CHEBI:43474"/>
        <dbReference type="ChEBI" id="CHEBI:58443"/>
        <dbReference type="ChEBI" id="CHEBI:77657"/>
        <dbReference type="ChEBI" id="CHEBI:456216"/>
        <dbReference type="EC" id="6.3.2.6"/>
    </reaction>
</comment>
<keyword evidence="4 8" id="KW-0547">Nucleotide-binding</keyword>
<dbReference type="PROSITE" id="PS01058">
    <property type="entry name" value="SAICAR_SYNTHETASE_2"/>
    <property type="match status" value="1"/>
</dbReference>
<dbReference type="GO" id="GO:0009236">
    <property type="term" value="P:cobalamin biosynthetic process"/>
    <property type="evidence" value="ECO:0007669"/>
    <property type="project" value="InterPro"/>
</dbReference>
<dbReference type="EC" id="6.3.2.6" evidence="8"/>
<dbReference type="Gene3D" id="3.30.470.20">
    <property type="entry name" value="ATP-grasp fold, B domain"/>
    <property type="match status" value="1"/>
</dbReference>
<dbReference type="InterPro" id="IPR001636">
    <property type="entry name" value="SAICAR_synth"/>
</dbReference>
<dbReference type="InterPro" id="IPR050089">
    <property type="entry name" value="SAICAR_synthetase"/>
</dbReference>
<evidence type="ECO:0000256" key="1">
    <source>
        <dbReference type="ARBA" id="ARBA00004672"/>
    </source>
</evidence>
<dbReference type="UniPathway" id="UPA00074">
    <property type="reaction ID" value="UER00131"/>
</dbReference>
<dbReference type="FunFam" id="3.30.470.20:FF:000006">
    <property type="entry name" value="Phosphoribosylaminoimidazole-succinocarboxamide synthase"/>
    <property type="match status" value="1"/>
</dbReference>
<evidence type="ECO:0000256" key="3">
    <source>
        <dbReference type="ARBA" id="ARBA00022598"/>
    </source>
</evidence>
<dbReference type="CDD" id="cd01415">
    <property type="entry name" value="SAICAR_synt_PurC"/>
    <property type="match status" value="1"/>
</dbReference>
<evidence type="ECO:0000256" key="7">
    <source>
        <dbReference type="ARBA" id="ARBA00048475"/>
    </source>
</evidence>
<dbReference type="EMBL" id="GG693890">
    <property type="protein sequence ID" value="EES51450.1"/>
    <property type="molecule type" value="Genomic_DNA"/>
</dbReference>
<dbReference type="GO" id="GO:0006189">
    <property type="term" value="P:'de novo' IMP biosynthetic process"/>
    <property type="evidence" value="ECO:0007669"/>
    <property type="project" value="UniProtKB-UniRule"/>
</dbReference>
<dbReference type="InterPro" id="IPR033934">
    <property type="entry name" value="SAICAR_synt_PurC"/>
</dbReference>